<comment type="caution">
    <text evidence="1">The sequence shown here is derived from an EMBL/GenBank/DDBJ whole genome shotgun (WGS) entry which is preliminary data.</text>
</comment>
<dbReference type="PANTHER" id="PTHR43609:SF1">
    <property type="entry name" value="ACETYL-COA HYDROLASE"/>
    <property type="match status" value="1"/>
</dbReference>
<accession>A0ABR7M350</accession>
<organism evidence="1 2">
    <name type="scientific">Flavihumibacter stibioxidans</name>
    <dbReference type="NCBI Taxonomy" id="1834163"/>
    <lineage>
        <taxon>Bacteria</taxon>
        <taxon>Pseudomonadati</taxon>
        <taxon>Bacteroidota</taxon>
        <taxon>Chitinophagia</taxon>
        <taxon>Chitinophagales</taxon>
        <taxon>Chitinophagaceae</taxon>
        <taxon>Flavihumibacter</taxon>
    </lineage>
</organism>
<evidence type="ECO:0000313" key="1">
    <source>
        <dbReference type="EMBL" id="MBC6489440.1"/>
    </source>
</evidence>
<dbReference type="PANTHER" id="PTHR43609">
    <property type="entry name" value="ACETYL-COA HYDROLASE"/>
    <property type="match status" value="1"/>
</dbReference>
<keyword evidence="2" id="KW-1185">Reference proteome</keyword>
<dbReference type="EMBL" id="MBUA01000001">
    <property type="protein sequence ID" value="MBC6489440.1"/>
    <property type="molecule type" value="Genomic_DNA"/>
</dbReference>
<gene>
    <name evidence="1" type="ORF">BC349_00545</name>
</gene>
<name>A0ABR7M350_9BACT</name>
<evidence type="ECO:0000313" key="2">
    <source>
        <dbReference type="Proteomes" id="UP000765802"/>
    </source>
</evidence>
<dbReference type="InterPro" id="IPR037171">
    <property type="entry name" value="NagB/RpiA_transferase-like"/>
</dbReference>
<dbReference type="SUPFAM" id="SSF100950">
    <property type="entry name" value="NagB/RpiA/CoA transferase-like"/>
    <property type="match status" value="1"/>
</dbReference>
<protein>
    <submittedName>
        <fullName evidence="1">Uncharacterized protein</fullName>
    </submittedName>
</protein>
<dbReference type="InterPro" id="IPR046433">
    <property type="entry name" value="ActCoA_hydro"/>
</dbReference>
<dbReference type="RefSeq" id="WP_187254801.1">
    <property type="nucleotide sequence ID" value="NZ_JBHULF010000006.1"/>
</dbReference>
<dbReference type="Proteomes" id="UP000765802">
    <property type="component" value="Unassembled WGS sequence"/>
</dbReference>
<sequence>MIDLSRIKLASLHAEVVGVETAVQLFKDKMVVGASGFTKAGNSKVVLQALAVREHQEPLKITLISGASKENGVSHILPILSHVDHNEQA</sequence>
<proteinExistence type="predicted"/>
<reference evidence="1 2" key="1">
    <citation type="submission" date="2016-07" db="EMBL/GenBank/DDBJ databases">
        <title>Genome analysis of Flavihumibacter stibioxidans YS-17.</title>
        <authorList>
            <person name="Shi K."/>
            <person name="Han Y."/>
            <person name="Wang G."/>
        </authorList>
    </citation>
    <scope>NUCLEOTIDE SEQUENCE [LARGE SCALE GENOMIC DNA]</scope>
    <source>
        <strain evidence="1 2">YS-17</strain>
    </source>
</reference>